<sequence>MPPTRVPSEADFAHLCNRLPHTLHFSARPSTSAILLLFHGFGDTHESFARFAAAMNLPNVLAISVRGPTPLPAMFGPDTPAGCFHWGDDIVLDSRSGAIDPDPGFARAVAVVWDELIAGVLLAKCGWNTRDILLFGLGQGGSFALALAQHAAKIATTGGAVGTGAQQQVDRFKGVVSLGGPMPLSAVARSVKASSSILLVQLDPNTEETAKKHFTNVQAIRWKRPQVDMPRSREEMLPIMQYFAESLRQGW</sequence>
<name>A0ABR3ZND4_9PEZI</name>
<dbReference type="Pfam" id="PF02230">
    <property type="entry name" value="Abhydrolase_2"/>
    <property type="match status" value="1"/>
</dbReference>
<dbReference type="EMBL" id="JAWDJO010000005">
    <property type="protein sequence ID" value="KAL1901575.1"/>
    <property type="molecule type" value="Genomic_DNA"/>
</dbReference>
<dbReference type="Proteomes" id="UP001583280">
    <property type="component" value="Unassembled WGS sequence"/>
</dbReference>
<evidence type="ECO:0000313" key="4">
    <source>
        <dbReference type="Proteomes" id="UP001583280"/>
    </source>
</evidence>
<comment type="similarity">
    <text evidence="1">Belongs to the AB hydrolase superfamily. AB hydrolase 2 family.</text>
</comment>
<organism evidence="3 4">
    <name type="scientific">Ceratocystis pirilliformis</name>
    <dbReference type="NCBI Taxonomy" id="259994"/>
    <lineage>
        <taxon>Eukaryota</taxon>
        <taxon>Fungi</taxon>
        <taxon>Dikarya</taxon>
        <taxon>Ascomycota</taxon>
        <taxon>Pezizomycotina</taxon>
        <taxon>Sordariomycetes</taxon>
        <taxon>Hypocreomycetidae</taxon>
        <taxon>Microascales</taxon>
        <taxon>Ceratocystidaceae</taxon>
        <taxon>Ceratocystis</taxon>
    </lineage>
</organism>
<dbReference type="InterPro" id="IPR050565">
    <property type="entry name" value="LYPA1-2/EST-like"/>
</dbReference>
<evidence type="ECO:0000256" key="1">
    <source>
        <dbReference type="ARBA" id="ARBA00006499"/>
    </source>
</evidence>
<dbReference type="PANTHER" id="PTHR10655:SF67">
    <property type="entry name" value="PHOSPHOLIPASE_CARBOXYLESTERASE SUPERFAMILY (AFU_ORTHOLOGUE AFUA_5G09340)"/>
    <property type="match status" value="1"/>
</dbReference>
<dbReference type="PANTHER" id="PTHR10655">
    <property type="entry name" value="LYSOPHOSPHOLIPASE-RELATED"/>
    <property type="match status" value="1"/>
</dbReference>
<comment type="caution">
    <text evidence="3">The sequence shown here is derived from an EMBL/GenBank/DDBJ whole genome shotgun (WGS) entry which is preliminary data.</text>
</comment>
<dbReference type="InterPro" id="IPR003140">
    <property type="entry name" value="PLipase/COase/thioEstase"/>
</dbReference>
<gene>
    <name evidence="3" type="ORF">Cpir12675_000444</name>
</gene>
<accession>A0ABR3ZND4</accession>
<keyword evidence="4" id="KW-1185">Reference proteome</keyword>
<evidence type="ECO:0000313" key="3">
    <source>
        <dbReference type="EMBL" id="KAL1901575.1"/>
    </source>
</evidence>
<protein>
    <recommendedName>
        <fullName evidence="2">Phospholipase/carboxylesterase/thioesterase domain-containing protein</fullName>
    </recommendedName>
</protein>
<evidence type="ECO:0000259" key="2">
    <source>
        <dbReference type="Pfam" id="PF02230"/>
    </source>
</evidence>
<dbReference type="SUPFAM" id="SSF53474">
    <property type="entry name" value="alpha/beta-Hydrolases"/>
    <property type="match status" value="1"/>
</dbReference>
<dbReference type="InterPro" id="IPR029058">
    <property type="entry name" value="AB_hydrolase_fold"/>
</dbReference>
<reference evidence="3 4" key="1">
    <citation type="journal article" date="2024" name="IMA Fungus">
        <title>IMA Genome - F19 : A genome assembly and annotation guide to empower mycologists, including annotated draft genome sequences of Ceratocystis pirilliformis, Diaporthe australafricana, Fusarium ophioides, Paecilomyces lecythidis, and Sporothrix stenoceras.</title>
        <authorList>
            <person name="Aylward J."/>
            <person name="Wilson A.M."/>
            <person name="Visagie C.M."/>
            <person name="Spraker J."/>
            <person name="Barnes I."/>
            <person name="Buitendag C."/>
            <person name="Ceriani C."/>
            <person name="Del Mar Angel L."/>
            <person name="du Plessis D."/>
            <person name="Fuchs T."/>
            <person name="Gasser K."/>
            <person name="Kramer D."/>
            <person name="Li W."/>
            <person name="Munsamy K."/>
            <person name="Piso A."/>
            <person name="Price J.L."/>
            <person name="Sonnekus B."/>
            <person name="Thomas C."/>
            <person name="van der Nest A."/>
            <person name="van Dijk A."/>
            <person name="van Heerden A."/>
            <person name="van Vuuren N."/>
            <person name="Yilmaz N."/>
            <person name="Duong T.A."/>
            <person name="van der Merwe N.A."/>
            <person name="Wingfield M.J."/>
            <person name="Wingfield B.D."/>
        </authorList>
    </citation>
    <scope>NUCLEOTIDE SEQUENCE [LARGE SCALE GENOMIC DNA]</scope>
    <source>
        <strain evidence="3 4">CMW 12675</strain>
    </source>
</reference>
<proteinExistence type="inferred from homology"/>
<dbReference type="Gene3D" id="3.40.50.1820">
    <property type="entry name" value="alpha/beta hydrolase"/>
    <property type="match status" value="1"/>
</dbReference>
<feature type="domain" description="Phospholipase/carboxylesterase/thioesterase" evidence="2">
    <location>
        <begin position="30"/>
        <end position="162"/>
    </location>
</feature>